<keyword evidence="2" id="KW-0819">tRNA processing</keyword>
<name>A0A0K0DK92_ANGCA</name>
<dbReference type="GO" id="GO:0001522">
    <property type="term" value="P:pseudouridine synthesis"/>
    <property type="evidence" value="ECO:0007669"/>
    <property type="project" value="InterPro"/>
</dbReference>
<dbReference type="NCBIfam" id="TIGR00094">
    <property type="entry name" value="tRNA_TruD_broad"/>
    <property type="match status" value="1"/>
</dbReference>
<dbReference type="InterPro" id="IPR020103">
    <property type="entry name" value="PsdUridine_synth_cat_dom_sf"/>
</dbReference>
<dbReference type="CDD" id="cd02576">
    <property type="entry name" value="PseudoU_synth_ScPUS7"/>
    <property type="match status" value="1"/>
</dbReference>
<sequence>MEVDFGISSYLGDRKTTIPCVMKELYSDFIVREVLADQSVLRLVTASEVKKYVMDEEDKAVDESVSVPSVVSADQISALDGLTKTSTPLKISCEKLSKDDRKAFHEFVRLRYQGKLSSETKNNTFLVNSSTLPRKRKRWDQHCPDYCHFTLAKENKDTSYALGVIAKFLRLNFRTHGIKDRRAITCQRVSCNRVEKERILSLNTHLRDIVVYDAKYEHDELKMGGHWGNRFHIILRNIPLESRNILEDRLQEFVLHGFINYFGTQRFGTCGTNTAAIGRKILQRDWEGAIKLILSNDQMNGYLGSVGDASRCWKETGDASVALKKLKGSQAYASIEAIIFKCLAKGGTWQKVVFSIMLNSVQCLSSVMGPYMTPQIRMFQCITEALPINLRSLYVHAYQSLLWNKVVSRRISENGAVVCTDDLGSDGKKLPSDASLFDIYIPLPGENVNFERNYVSNWYEELLTKDGLSFSSFSTLEDRFALGETTRAMLISPKDVRWKFIQYTNPRAYLQDGLSTQAIDDSEMVGNLMAVQIEFSLSSGCYATIALRQITGTDMALDHFDRGDREIHFEKYFEFTVRLCMNDLY</sequence>
<dbReference type="WBParaSite" id="ACAC_0001190901-mRNA-1">
    <property type="protein sequence ID" value="ACAC_0001190901-mRNA-1"/>
    <property type="gene ID" value="ACAC_0001190901"/>
</dbReference>
<keyword evidence="3" id="KW-0413">Isomerase</keyword>
<reference evidence="6" key="1">
    <citation type="submission" date="2012-09" db="EMBL/GenBank/DDBJ databases">
        <authorList>
            <person name="Martin A.A."/>
        </authorList>
    </citation>
    <scope>NUCLEOTIDE SEQUENCE</scope>
</reference>
<dbReference type="GO" id="GO:0009982">
    <property type="term" value="F:pseudouridine synthase activity"/>
    <property type="evidence" value="ECO:0007669"/>
    <property type="project" value="InterPro"/>
</dbReference>
<evidence type="ECO:0000256" key="4">
    <source>
        <dbReference type="ARBA" id="ARBA00036943"/>
    </source>
</evidence>
<evidence type="ECO:0000256" key="1">
    <source>
        <dbReference type="ARBA" id="ARBA00007953"/>
    </source>
</evidence>
<dbReference type="GO" id="GO:0008033">
    <property type="term" value="P:tRNA processing"/>
    <property type="evidence" value="ECO:0007669"/>
    <property type="project" value="UniProtKB-KW"/>
</dbReference>
<proteinExistence type="inferred from homology"/>
<evidence type="ECO:0000259" key="5">
    <source>
        <dbReference type="PROSITE" id="PS50984"/>
    </source>
</evidence>
<accession>A0A0K0DK92</accession>
<dbReference type="GO" id="GO:0003723">
    <property type="term" value="F:RNA binding"/>
    <property type="evidence" value="ECO:0007669"/>
    <property type="project" value="InterPro"/>
</dbReference>
<dbReference type="PIRSF" id="PIRSF037016">
    <property type="entry name" value="Pseudouridin_synth_euk_prd"/>
    <property type="match status" value="1"/>
</dbReference>
<feature type="domain" description="TRUD" evidence="5">
    <location>
        <begin position="257"/>
        <end position="492"/>
    </location>
</feature>
<dbReference type="STRING" id="6313.A0A0K0DK92"/>
<evidence type="ECO:0000313" key="7">
    <source>
        <dbReference type="WBParaSite" id="ACAC_0001190901-mRNA-1"/>
    </source>
</evidence>
<dbReference type="Pfam" id="PF01142">
    <property type="entry name" value="TruD"/>
    <property type="match status" value="1"/>
</dbReference>
<dbReference type="InterPro" id="IPR001656">
    <property type="entry name" value="PsdUridine_synth_TruD"/>
</dbReference>
<dbReference type="PROSITE" id="PS01268">
    <property type="entry name" value="UPF0024"/>
    <property type="match status" value="1"/>
</dbReference>
<evidence type="ECO:0000256" key="2">
    <source>
        <dbReference type="ARBA" id="ARBA00022694"/>
    </source>
</evidence>
<dbReference type="PANTHER" id="PTHR13326">
    <property type="entry name" value="TRNA PSEUDOURIDINE SYNTHASE D"/>
    <property type="match status" value="1"/>
</dbReference>
<organism evidence="6 7">
    <name type="scientific">Angiostrongylus cantonensis</name>
    <name type="common">Rat lungworm</name>
    <dbReference type="NCBI Taxonomy" id="6313"/>
    <lineage>
        <taxon>Eukaryota</taxon>
        <taxon>Metazoa</taxon>
        <taxon>Ecdysozoa</taxon>
        <taxon>Nematoda</taxon>
        <taxon>Chromadorea</taxon>
        <taxon>Rhabditida</taxon>
        <taxon>Rhabditina</taxon>
        <taxon>Rhabditomorpha</taxon>
        <taxon>Strongyloidea</taxon>
        <taxon>Metastrongylidae</taxon>
        <taxon>Angiostrongylus</taxon>
    </lineage>
</organism>
<reference evidence="7" key="2">
    <citation type="submission" date="2017-02" db="UniProtKB">
        <authorList>
            <consortium name="WormBaseParasite"/>
        </authorList>
    </citation>
    <scope>IDENTIFICATION</scope>
</reference>
<dbReference type="PROSITE" id="PS50984">
    <property type="entry name" value="TRUD"/>
    <property type="match status" value="1"/>
</dbReference>
<dbReference type="InterPro" id="IPR011760">
    <property type="entry name" value="PsdUridine_synth_TruD_insert"/>
</dbReference>
<dbReference type="SUPFAM" id="SSF55120">
    <property type="entry name" value="Pseudouridine synthase"/>
    <property type="match status" value="1"/>
</dbReference>
<dbReference type="GO" id="GO:0005634">
    <property type="term" value="C:nucleus"/>
    <property type="evidence" value="ECO:0007669"/>
    <property type="project" value="TreeGrafter"/>
</dbReference>
<comment type="catalytic activity">
    <reaction evidence="4">
        <text>a uridine in tRNA = a pseudouridine in tRNA</text>
        <dbReference type="Rhea" id="RHEA:54572"/>
        <dbReference type="Rhea" id="RHEA-COMP:13339"/>
        <dbReference type="Rhea" id="RHEA-COMP:13934"/>
        <dbReference type="ChEBI" id="CHEBI:65314"/>
        <dbReference type="ChEBI" id="CHEBI:65315"/>
    </reaction>
</comment>
<protein>
    <submittedName>
        <fullName evidence="7">TRUD domain-containing protein</fullName>
    </submittedName>
</protein>
<dbReference type="Gene3D" id="3.30.2350.20">
    <property type="entry name" value="TruD, catalytic domain"/>
    <property type="match status" value="2"/>
</dbReference>
<evidence type="ECO:0000256" key="3">
    <source>
        <dbReference type="ARBA" id="ARBA00023235"/>
    </source>
</evidence>
<dbReference type="InterPro" id="IPR042214">
    <property type="entry name" value="TruD_catalytic"/>
</dbReference>
<dbReference type="AlphaFoldDB" id="A0A0K0DK92"/>
<dbReference type="PANTHER" id="PTHR13326:SF31">
    <property type="entry name" value="PSEUDOURIDYLATE SYNTHASE 7 HOMOLOG"/>
    <property type="match status" value="1"/>
</dbReference>
<keyword evidence="6" id="KW-1185">Reference proteome</keyword>
<evidence type="ECO:0000313" key="6">
    <source>
        <dbReference type="Proteomes" id="UP000035642"/>
    </source>
</evidence>
<dbReference type="InterPro" id="IPR020119">
    <property type="entry name" value="PsdUridine_synth_TruD_CS"/>
</dbReference>
<dbReference type="Proteomes" id="UP000035642">
    <property type="component" value="Unassembled WGS sequence"/>
</dbReference>
<comment type="similarity">
    <text evidence="1">Belongs to the pseudouridine synthase TruD family.</text>
</comment>